<dbReference type="Proteomes" id="UP000006835">
    <property type="component" value="Chromosome"/>
</dbReference>
<dbReference type="AlphaFoldDB" id="E4SFQ3"/>
<sequence>MAFQTLIDINNYVREYIQSYFTFNVNTSVNELANLLKLELSVDDRIKEVNVVNDSLEITLTSGLKLYVLITENSSIETMVRGSGSFQQIDLKPESDCKIIDFNYDFTLSKDILLWAPFDTK</sequence>
<reference key="1">
    <citation type="submission" date="2010-11" db="EMBL/GenBank/DDBJ databases">
        <title>Complete sequence of Caldicellulosiruptor kronotskyensis 2002.</title>
        <authorList>
            <consortium name="US DOE Joint Genome Institute"/>
            <person name="Lucas S."/>
            <person name="Copeland A."/>
            <person name="Lapidus A."/>
            <person name="Cheng J.-F."/>
            <person name="Bruce D."/>
            <person name="Goodwin L."/>
            <person name="Pitluck S."/>
            <person name="Davenport K."/>
            <person name="Detter J.C."/>
            <person name="Han C."/>
            <person name="Tapia R."/>
            <person name="Land M."/>
            <person name="Hauser L."/>
            <person name="Jeffries C."/>
            <person name="Kyrpides N."/>
            <person name="Ivanova N."/>
            <person name="Mikhailova N."/>
            <person name="Blumer-Schuette S.E."/>
            <person name="Kelly R.M."/>
            <person name="Woyke T."/>
        </authorList>
    </citation>
    <scope>NUCLEOTIDE SEQUENCE</scope>
    <source>
        <strain>2002</strain>
    </source>
</reference>
<organism evidence="1 2">
    <name type="scientific">Caldicellulosiruptor kronotskyensis (strain DSM 18902 / VKM B-2412 / 2002)</name>
    <dbReference type="NCBI Taxonomy" id="632348"/>
    <lineage>
        <taxon>Bacteria</taxon>
        <taxon>Bacillati</taxon>
        <taxon>Bacillota</taxon>
        <taxon>Bacillota incertae sedis</taxon>
        <taxon>Caldicellulosiruptorales</taxon>
        <taxon>Caldicellulosiruptoraceae</taxon>
        <taxon>Caldicellulosiruptor</taxon>
    </lineage>
</organism>
<keyword evidence="2" id="KW-1185">Reference proteome</keyword>
<dbReference type="KEGG" id="ckn:Calkro_1727"/>
<dbReference type="PATRIC" id="fig|632348.3.peg.1821"/>
<dbReference type="EMBL" id="CP002330">
    <property type="protein sequence ID" value="ADQ46578.1"/>
    <property type="molecule type" value="Genomic_DNA"/>
</dbReference>
<proteinExistence type="predicted"/>
<dbReference type="HOGENOM" id="CLU_2033759_0_0_9"/>
<gene>
    <name evidence="1" type="ordered locus">Calkro_1727</name>
</gene>
<reference evidence="1 2" key="2">
    <citation type="journal article" date="2011" name="J. Bacteriol.">
        <title>Complete genome sequences for the anaerobic, extremely thermophilic plant biomass-degrading bacteria Caldicellulosiruptor hydrothermalis, Caldicellulosiruptor kristjanssonii, Caldicellulosiruptor kronotskyensis, Caldicellulosiruptor owensenis, and Caldicellulosiruptor lactoaceticus.</title>
        <authorList>
            <person name="Blumer-Schuette S.E."/>
            <person name="Ozdemir I."/>
            <person name="Mistry D."/>
            <person name="Lucas S."/>
            <person name="Lapidus A."/>
            <person name="Cheng J.F."/>
            <person name="Goodwin L.A."/>
            <person name="Pitluck S."/>
            <person name="Land M.L."/>
            <person name="Hauser L.J."/>
            <person name="Woyke T."/>
            <person name="Mikhailova N."/>
            <person name="Pati A."/>
            <person name="Kyrpides N.C."/>
            <person name="Ivanova N."/>
            <person name="Detter J.C."/>
            <person name="Walston-Davenport K."/>
            <person name="Han S."/>
            <person name="Adams M.W."/>
            <person name="Kelly R.M."/>
        </authorList>
    </citation>
    <scope>NUCLEOTIDE SEQUENCE [LARGE SCALE GENOMIC DNA]</scope>
    <source>
        <strain evidence="2">DSM 18902 / VKM B-2412 / 2002</strain>
    </source>
</reference>
<protein>
    <submittedName>
        <fullName evidence="1">Uncharacterized protein</fullName>
    </submittedName>
</protein>
<name>E4SFQ3_CALK2</name>
<evidence type="ECO:0000313" key="2">
    <source>
        <dbReference type="Proteomes" id="UP000006835"/>
    </source>
</evidence>
<evidence type="ECO:0000313" key="1">
    <source>
        <dbReference type="EMBL" id="ADQ46578.1"/>
    </source>
</evidence>
<accession>E4SFQ3</accession>